<dbReference type="SUPFAM" id="SSF53756">
    <property type="entry name" value="UDP-Glycosyltransferase/glycogen phosphorylase"/>
    <property type="match status" value="1"/>
</dbReference>
<proteinExistence type="predicted"/>
<dbReference type="EMBL" id="JPWF01000002">
    <property type="protein sequence ID" value="RCK39114.1"/>
    <property type="molecule type" value="Genomic_DNA"/>
</dbReference>
<dbReference type="AlphaFoldDB" id="A0A367WCC5"/>
<dbReference type="Gene3D" id="3.40.50.2000">
    <property type="entry name" value="Glycogen Phosphorylase B"/>
    <property type="match status" value="1"/>
</dbReference>
<comment type="caution">
    <text evidence="1">The sequence shown here is derived from an EMBL/GenBank/DDBJ whole genome shotgun (WGS) entry which is preliminary data.</text>
</comment>
<reference evidence="1 2" key="1">
    <citation type="submission" date="2014-07" db="EMBL/GenBank/DDBJ databases">
        <title>Draft genome sequence of Thalassospira profundimaris 35.</title>
        <authorList>
            <person name="Lai Q."/>
            <person name="Shao Z."/>
        </authorList>
    </citation>
    <scope>NUCLEOTIDE SEQUENCE [LARGE SCALE GENOMIC DNA]</scope>
    <source>
        <strain evidence="1 2">35</strain>
    </source>
</reference>
<dbReference type="Proteomes" id="UP000253226">
    <property type="component" value="Unassembled WGS sequence"/>
</dbReference>
<sequence length="407" mass="46338">MTTLPRILVIGYCYPPTASPEAFVTAKLLRNIPNCKIDVLTLEAGLVSNFRDPEMGKYAQDINGEVFKVNPSLLARILCRSPRLPLRPDRWLLANSSVRKKALDLLPNGYDCVVTRSQYHSAHLIGLHLKKRFPELPWIACFSDPWSNSDHQKNVPLFSAYSRNLEKKVLANANQLVFPTEGLMLHMTNNDKNLRQKSSIVPHGYDPRLYHDSDELTKKIPANGTTEYCWRIFGSFYGNRQPDILIKALQLINIPKGKKVRIEIYGTAHEKYTELDQFNTKYNDREILYMGQTPHKNALRLMQNSDLLIVVDSTELEQSFYLPSKIIDYFGSGTPVLSICRAGTVENITIANGHHVANIDDTQSISIAMEKAIEREKSQRTRKKAITEYDAHAIGSKFRKIIQSNHQ</sequence>
<accession>A0A367WCC5</accession>
<organism evidence="1 2">
    <name type="scientific">Thalassospira profundimaris</name>
    <dbReference type="NCBI Taxonomy" id="502049"/>
    <lineage>
        <taxon>Bacteria</taxon>
        <taxon>Pseudomonadati</taxon>
        <taxon>Pseudomonadota</taxon>
        <taxon>Alphaproteobacteria</taxon>
        <taxon>Rhodospirillales</taxon>
        <taxon>Thalassospiraceae</taxon>
        <taxon>Thalassospira</taxon>
    </lineage>
</organism>
<name>A0A367WCC5_9PROT</name>
<protein>
    <recommendedName>
        <fullName evidence="3">Glycosyl transferase family 1 domain-containing protein</fullName>
    </recommendedName>
</protein>
<evidence type="ECO:0000313" key="2">
    <source>
        <dbReference type="Proteomes" id="UP000253226"/>
    </source>
</evidence>
<evidence type="ECO:0008006" key="3">
    <source>
        <dbReference type="Google" id="ProtNLM"/>
    </source>
</evidence>
<evidence type="ECO:0000313" key="1">
    <source>
        <dbReference type="EMBL" id="RCK39114.1"/>
    </source>
</evidence>
<gene>
    <name evidence="1" type="ORF">TH19_04865</name>
</gene>